<dbReference type="EMBL" id="VRTY01000050">
    <property type="protein sequence ID" value="TXK44312.1"/>
    <property type="molecule type" value="Genomic_DNA"/>
</dbReference>
<evidence type="ECO:0000259" key="2">
    <source>
        <dbReference type="Pfam" id="PF13808"/>
    </source>
</evidence>
<dbReference type="NCBIfam" id="NF033564">
    <property type="entry name" value="transpos_ISAs1"/>
    <property type="match status" value="1"/>
</dbReference>
<evidence type="ECO:0000313" key="4">
    <source>
        <dbReference type="Proteomes" id="UP000321926"/>
    </source>
</evidence>
<evidence type="ECO:0000259" key="1">
    <source>
        <dbReference type="Pfam" id="PF01609"/>
    </source>
</evidence>
<evidence type="ECO:0000313" key="3">
    <source>
        <dbReference type="EMBL" id="TXK44312.1"/>
    </source>
</evidence>
<name>A0A5C8K3Q5_9BACT</name>
<dbReference type="PANTHER" id="PTHR30298">
    <property type="entry name" value="H REPEAT-ASSOCIATED PREDICTED TRANSPOSASE"/>
    <property type="match status" value="1"/>
</dbReference>
<gene>
    <name evidence="3" type="ORF">FVR03_13830</name>
</gene>
<dbReference type="InterPro" id="IPR047647">
    <property type="entry name" value="ISAs1_transpos"/>
</dbReference>
<dbReference type="PANTHER" id="PTHR30298:SF0">
    <property type="entry name" value="PROTEIN YBFL-RELATED"/>
    <property type="match status" value="1"/>
</dbReference>
<dbReference type="Pfam" id="PF01609">
    <property type="entry name" value="DDE_Tnp_1"/>
    <property type="match status" value="1"/>
</dbReference>
<protein>
    <submittedName>
        <fullName evidence="3">ISAs1 family transposase</fullName>
    </submittedName>
</protein>
<sequence length="369" mass="41836">MDLTTFFAGVPDFRLNRRKKHQLVDILGIALLAIVSGADDFEEIEAYGKRKEPFLRTFLALANGVPSHDTFNRVFKFMDKDAFGACLYTWSRELLSFLEEKMPHFNLDGKVLRATAKAGAKKSGICIVSAWVAEQQLVLGQETVAAKSNEKTAIPQLIKSLDLPGALVSCDAAGCQASNAALIVEGQGDYLLAIKKNQKHAYEQLSEWMEERKGTLPVDEWIDFGSGRIEKRRCYVENQLELLDGLAGWPDLKSVVMVESQREKLGKMTIETRFYLSSLEARPAQFNKLVRNHWSIENQLHWRLDVVFREDMSRTRQGNAPQNMATARKMALQLLGQVQDKQSMKNRRKMAGWDDEYLLEVVKGIFKCV</sequence>
<reference evidence="3 4" key="1">
    <citation type="submission" date="2019-08" db="EMBL/GenBank/DDBJ databases">
        <authorList>
            <person name="Shi S."/>
        </authorList>
    </citation>
    <scope>NUCLEOTIDE SEQUENCE [LARGE SCALE GENOMIC DNA]</scope>
    <source>
        <strain evidence="3 4">GY10130</strain>
    </source>
</reference>
<dbReference type="GO" id="GO:0006313">
    <property type="term" value="P:DNA transposition"/>
    <property type="evidence" value="ECO:0007669"/>
    <property type="project" value="InterPro"/>
</dbReference>
<dbReference type="InterPro" id="IPR051698">
    <property type="entry name" value="Transposase_11-like"/>
</dbReference>
<dbReference type="Pfam" id="PF13808">
    <property type="entry name" value="DDE_Tnp_1_assoc"/>
    <property type="match status" value="1"/>
</dbReference>
<dbReference type="GO" id="GO:0003677">
    <property type="term" value="F:DNA binding"/>
    <property type="evidence" value="ECO:0007669"/>
    <property type="project" value="InterPro"/>
</dbReference>
<dbReference type="OrthoDB" id="9815086at2"/>
<accession>A0A5C8K3Q5</accession>
<dbReference type="InterPro" id="IPR032806">
    <property type="entry name" value="YbfD_N"/>
</dbReference>
<dbReference type="InterPro" id="IPR002559">
    <property type="entry name" value="Transposase_11"/>
</dbReference>
<feature type="domain" description="H repeat-associated protein N-terminal" evidence="2">
    <location>
        <begin position="5"/>
        <end position="90"/>
    </location>
</feature>
<dbReference type="RefSeq" id="WP_147922349.1">
    <property type="nucleotide sequence ID" value="NZ_VRTY01000050.1"/>
</dbReference>
<feature type="domain" description="Transposase IS4-like" evidence="1">
    <location>
        <begin position="103"/>
        <end position="333"/>
    </location>
</feature>
<dbReference type="Proteomes" id="UP000321926">
    <property type="component" value="Unassembled WGS sequence"/>
</dbReference>
<dbReference type="AlphaFoldDB" id="A0A5C8K3Q5"/>
<dbReference type="GO" id="GO:0004803">
    <property type="term" value="F:transposase activity"/>
    <property type="evidence" value="ECO:0007669"/>
    <property type="project" value="InterPro"/>
</dbReference>
<keyword evidence="4" id="KW-1185">Reference proteome</keyword>
<organism evidence="3 4">
    <name type="scientific">Pontibacter qinzhouensis</name>
    <dbReference type="NCBI Taxonomy" id="2603253"/>
    <lineage>
        <taxon>Bacteria</taxon>
        <taxon>Pseudomonadati</taxon>
        <taxon>Bacteroidota</taxon>
        <taxon>Cytophagia</taxon>
        <taxon>Cytophagales</taxon>
        <taxon>Hymenobacteraceae</taxon>
        <taxon>Pontibacter</taxon>
    </lineage>
</organism>
<proteinExistence type="predicted"/>
<comment type="caution">
    <text evidence="3">The sequence shown here is derived from an EMBL/GenBank/DDBJ whole genome shotgun (WGS) entry which is preliminary data.</text>
</comment>